<evidence type="ECO:0000313" key="3">
    <source>
        <dbReference type="Proteomes" id="UP000018890"/>
    </source>
</evidence>
<dbReference type="PANTHER" id="PTHR46211:SF14">
    <property type="entry name" value="GLYCEROPHOSPHODIESTER PHOSPHODIESTERASE"/>
    <property type="match status" value="1"/>
</dbReference>
<dbReference type="GO" id="GO:0008081">
    <property type="term" value="F:phosphoric diester hydrolase activity"/>
    <property type="evidence" value="ECO:0007669"/>
    <property type="project" value="InterPro"/>
</dbReference>
<reference evidence="2" key="1">
    <citation type="journal article" date="2014" name="Genome Announc.">
        <title>Draft Genome Sequences of Three Alkaliphilic Bacillus Strains, Bacillus wakoensis JCM 9140T, Bacillus akibai JCM 9157T, and Bacillus hemicellulosilyticus JCM 9152T.</title>
        <authorList>
            <person name="Yuki M."/>
            <person name="Oshima K."/>
            <person name="Suda W."/>
            <person name="Oshida Y."/>
            <person name="Kitamura K."/>
            <person name="Iida T."/>
            <person name="Hattori M."/>
            <person name="Ohkuma M."/>
        </authorList>
    </citation>
    <scope>NUCLEOTIDE SEQUENCE [LARGE SCALE GENOMIC DNA]</scope>
    <source>
        <strain evidence="2">JCM 9140</strain>
    </source>
</reference>
<keyword evidence="3" id="KW-1185">Reference proteome</keyword>
<evidence type="ECO:0000313" key="2">
    <source>
        <dbReference type="EMBL" id="GAE28394.1"/>
    </source>
</evidence>
<dbReference type="AlphaFoldDB" id="W4QAI2"/>
<dbReference type="InterPro" id="IPR017946">
    <property type="entry name" value="PLC-like_Pdiesterase_TIM-brl"/>
</dbReference>
<gene>
    <name evidence="2" type="ORF">JCM9140_4617</name>
</gene>
<dbReference type="SUPFAM" id="SSF51695">
    <property type="entry name" value="PLC-like phosphodiesterases"/>
    <property type="match status" value="1"/>
</dbReference>
<dbReference type="Pfam" id="PF03009">
    <property type="entry name" value="GDPD"/>
    <property type="match status" value="1"/>
</dbReference>
<dbReference type="PANTHER" id="PTHR46211">
    <property type="entry name" value="GLYCEROPHOSPHORYL DIESTER PHOSPHODIESTERASE"/>
    <property type="match status" value="1"/>
</dbReference>
<dbReference type="CDD" id="cd08561">
    <property type="entry name" value="GDPD_cytoplasmic_ScUgpQ2_like"/>
    <property type="match status" value="1"/>
</dbReference>
<dbReference type="InterPro" id="IPR030395">
    <property type="entry name" value="GP_PDE_dom"/>
</dbReference>
<dbReference type="STRING" id="1236970.JCM9140_4617"/>
<accession>W4QAI2</accession>
<organism evidence="2 3">
    <name type="scientific">Halalkalibacter wakoensis JCM 9140</name>
    <dbReference type="NCBI Taxonomy" id="1236970"/>
    <lineage>
        <taxon>Bacteria</taxon>
        <taxon>Bacillati</taxon>
        <taxon>Bacillota</taxon>
        <taxon>Bacilli</taxon>
        <taxon>Bacillales</taxon>
        <taxon>Bacillaceae</taxon>
        <taxon>Halalkalibacter</taxon>
    </lineage>
</organism>
<evidence type="ECO:0000259" key="1">
    <source>
        <dbReference type="PROSITE" id="PS51704"/>
    </source>
</evidence>
<comment type="caution">
    <text evidence="2">The sequence shown here is derived from an EMBL/GenBank/DDBJ whole genome shotgun (WGS) entry which is preliminary data.</text>
</comment>
<dbReference type="GO" id="GO:0006629">
    <property type="term" value="P:lipid metabolic process"/>
    <property type="evidence" value="ECO:0007669"/>
    <property type="project" value="InterPro"/>
</dbReference>
<dbReference type="PROSITE" id="PS51704">
    <property type="entry name" value="GP_PDE"/>
    <property type="match status" value="1"/>
</dbReference>
<feature type="domain" description="GP-PDE" evidence="1">
    <location>
        <begin position="10"/>
        <end position="265"/>
    </location>
</feature>
<dbReference type="Proteomes" id="UP000018890">
    <property type="component" value="Unassembled WGS sequence"/>
</dbReference>
<name>W4QAI2_9BACI</name>
<proteinExistence type="predicted"/>
<dbReference type="Gene3D" id="3.20.20.190">
    <property type="entry name" value="Phosphatidylinositol (PI) phosphodiesterase"/>
    <property type="match status" value="1"/>
</dbReference>
<sequence>MKPFFEEEELVVVAHRGGKHLAPENTITAFEKARELEVNAIEFDIHMTKDHELVAIHDATVDRTTDGSGKVGDMRLEDLKELDAGYYFQNEKGDYSFRNQNVVIPTVEEIFEQFPDMKMFIEIKDTNEAETIPVMVERLWNLIQKYGLEERVLVGSFDQTIIDLFDEAADGRVAVGAGRQEVMKWVAANKLFLNGLYRPKVDAIQIPTEQKGIDLTSKRLIEFAQRWGMPVHYWTINDEETMRYLLEQGADGIITDRPDLLLEVLEEMGK</sequence>
<protein>
    <submittedName>
        <fullName evidence="2">Glycerophosphoryl diester phosphodiesterase</fullName>
    </submittedName>
</protein>
<dbReference type="EMBL" id="BAUT01000102">
    <property type="protein sequence ID" value="GAE28394.1"/>
    <property type="molecule type" value="Genomic_DNA"/>
</dbReference>